<dbReference type="Pfam" id="PF01032">
    <property type="entry name" value="FecCD"/>
    <property type="match status" value="1"/>
</dbReference>
<feature type="transmembrane region" description="Helical" evidence="8">
    <location>
        <begin position="151"/>
        <end position="173"/>
    </location>
</feature>
<keyword evidence="5 8" id="KW-0812">Transmembrane</keyword>
<dbReference type="InterPro" id="IPR000522">
    <property type="entry name" value="ABC_transptr_permease_BtuC"/>
</dbReference>
<keyword evidence="6 8" id="KW-1133">Transmembrane helix</keyword>
<evidence type="ECO:0000256" key="2">
    <source>
        <dbReference type="ARBA" id="ARBA00007935"/>
    </source>
</evidence>
<evidence type="ECO:0000256" key="5">
    <source>
        <dbReference type="ARBA" id="ARBA00022692"/>
    </source>
</evidence>
<dbReference type="AlphaFoldDB" id="A0A5N0TIX2"/>
<feature type="transmembrane region" description="Helical" evidence="8">
    <location>
        <begin position="100"/>
        <end position="119"/>
    </location>
</feature>
<feature type="transmembrane region" description="Helical" evidence="8">
    <location>
        <begin position="200"/>
        <end position="224"/>
    </location>
</feature>
<dbReference type="GO" id="GO:0005886">
    <property type="term" value="C:plasma membrane"/>
    <property type="evidence" value="ECO:0007669"/>
    <property type="project" value="UniProtKB-SubCell"/>
</dbReference>
<evidence type="ECO:0000256" key="7">
    <source>
        <dbReference type="ARBA" id="ARBA00023136"/>
    </source>
</evidence>
<evidence type="ECO:0000313" key="9">
    <source>
        <dbReference type="EMBL" id="KAA9135085.1"/>
    </source>
</evidence>
<dbReference type="GO" id="GO:0033214">
    <property type="term" value="P:siderophore-iron import into cell"/>
    <property type="evidence" value="ECO:0007669"/>
    <property type="project" value="TreeGrafter"/>
</dbReference>
<evidence type="ECO:0000256" key="4">
    <source>
        <dbReference type="ARBA" id="ARBA00022475"/>
    </source>
</evidence>
<evidence type="ECO:0000256" key="3">
    <source>
        <dbReference type="ARBA" id="ARBA00022448"/>
    </source>
</evidence>
<sequence length="338" mass="33681">MSGIAAVRARGRRRTLRITGVVAGVALVVAVVALMVGDYALTPAGVARALTGAGTPIEQYVVTQVRLPRLTMALVCGAMLGLAGALLQTLLRNPLASPDLLGISGGASVAAVFATLVLGLPAWGVTGFAFLGGLVVAAILLGAARRLADGGYRIVLAGVGISFLCAAVIGYLIKRAQVNDAQSAFIWITGSFGATLWREVLILAVVLALCVPAAVAAGRVLPVIELGDPSAMGLGLRPALVRTGVVAIAVLLAAASTAFIGPVAFIALGAPAMARSLVGRGSPALGTSAVLGAAILVAADLIAQHALPGMSVPVGVVTGAIGAPYLLWLLATSKGTRV</sequence>
<comment type="caution">
    <text evidence="9">The sequence shown here is derived from an EMBL/GenBank/DDBJ whole genome shotgun (WGS) entry which is preliminary data.</text>
</comment>
<dbReference type="Proteomes" id="UP000326838">
    <property type="component" value="Unassembled WGS sequence"/>
</dbReference>
<dbReference type="PANTHER" id="PTHR30472">
    <property type="entry name" value="FERRIC ENTEROBACTIN TRANSPORT SYSTEM PERMEASE PROTEIN"/>
    <property type="match status" value="1"/>
</dbReference>
<dbReference type="InterPro" id="IPR037294">
    <property type="entry name" value="ABC_BtuC-like"/>
</dbReference>
<evidence type="ECO:0000256" key="6">
    <source>
        <dbReference type="ARBA" id="ARBA00022989"/>
    </source>
</evidence>
<feature type="transmembrane region" description="Helical" evidence="8">
    <location>
        <begin position="284"/>
        <end position="303"/>
    </location>
</feature>
<comment type="similarity">
    <text evidence="2">Belongs to the binding-protein-dependent transport system permease family. FecCD subfamily.</text>
</comment>
<keyword evidence="4" id="KW-1003">Cell membrane</keyword>
<evidence type="ECO:0000313" key="10">
    <source>
        <dbReference type="Proteomes" id="UP000326838"/>
    </source>
</evidence>
<keyword evidence="10" id="KW-1185">Reference proteome</keyword>
<feature type="transmembrane region" description="Helical" evidence="8">
    <location>
        <begin position="21"/>
        <end position="41"/>
    </location>
</feature>
<feature type="transmembrane region" description="Helical" evidence="8">
    <location>
        <begin position="125"/>
        <end position="144"/>
    </location>
</feature>
<feature type="transmembrane region" description="Helical" evidence="8">
    <location>
        <begin position="245"/>
        <end position="272"/>
    </location>
</feature>
<dbReference type="CDD" id="cd06550">
    <property type="entry name" value="TM_ABC_iron-siderophores_like"/>
    <property type="match status" value="1"/>
</dbReference>
<keyword evidence="3" id="KW-0813">Transport</keyword>
<dbReference type="GO" id="GO:0022857">
    <property type="term" value="F:transmembrane transporter activity"/>
    <property type="evidence" value="ECO:0007669"/>
    <property type="project" value="InterPro"/>
</dbReference>
<proteinExistence type="inferred from homology"/>
<gene>
    <name evidence="9" type="ORF">F6B40_05260</name>
</gene>
<feature type="transmembrane region" description="Helical" evidence="8">
    <location>
        <begin position="310"/>
        <end position="331"/>
    </location>
</feature>
<keyword evidence="7 8" id="KW-0472">Membrane</keyword>
<accession>A0A5N0TIX2</accession>
<evidence type="ECO:0000256" key="1">
    <source>
        <dbReference type="ARBA" id="ARBA00004651"/>
    </source>
</evidence>
<name>A0A5N0TIX2_9MICO</name>
<feature type="transmembrane region" description="Helical" evidence="8">
    <location>
        <begin position="70"/>
        <end position="91"/>
    </location>
</feature>
<protein>
    <submittedName>
        <fullName evidence="9">Iron ABC transporter permease</fullName>
    </submittedName>
</protein>
<comment type="subcellular location">
    <subcellularLocation>
        <location evidence="1">Cell membrane</location>
        <topology evidence="1">Multi-pass membrane protein</topology>
    </subcellularLocation>
</comment>
<evidence type="ECO:0000256" key="8">
    <source>
        <dbReference type="SAM" id="Phobius"/>
    </source>
</evidence>
<dbReference type="EMBL" id="VYUY01000006">
    <property type="protein sequence ID" value="KAA9135085.1"/>
    <property type="molecule type" value="Genomic_DNA"/>
</dbReference>
<reference evidence="10" key="1">
    <citation type="submission" date="2019-09" db="EMBL/GenBank/DDBJ databases">
        <title>Mumia zhuanghuii sp. nov. isolated from the intestinal contents of plateau pika (Ochotona curzoniae) in the Qinghai-Tibet plateau of China.</title>
        <authorList>
            <person name="Tian Z."/>
        </authorList>
    </citation>
    <scope>NUCLEOTIDE SEQUENCE [LARGE SCALE GENOMIC DNA]</scope>
    <source>
        <strain evidence="10">L-033</strain>
    </source>
</reference>
<organism evidence="9 10">
    <name type="scientific">Microbacterium caowuchunii</name>
    <dbReference type="NCBI Taxonomy" id="2614638"/>
    <lineage>
        <taxon>Bacteria</taxon>
        <taxon>Bacillati</taxon>
        <taxon>Actinomycetota</taxon>
        <taxon>Actinomycetes</taxon>
        <taxon>Micrococcales</taxon>
        <taxon>Microbacteriaceae</taxon>
        <taxon>Microbacterium</taxon>
    </lineage>
</organism>
<dbReference type="PANTHER" id="PTHR30472:SF24">
    <property type="entry name" value="FERRIC ENTEROBACTIN TRANSPORT SYSTEM PERMEASE PROTEIN FEPG"/>
    <property type="match status" value="1"/>
</dbReference>
<dbReference type="Gene3D" id="1.10.3470.10">
    <property type="entry name" value="ABC transporter involved in vitamin B12 uptake, BtuC"/>
    <property type="match status" value="1"/>
</dbReference>
<dbReference type="RefSeq" id="WP_150892440.1">
    <property type="nucleotide sequence ID" value="NZ_VYUY01000006.1"/>
</dbReference>
<dbReference type="SUPFAM" id="SSF81345">
    <property type="entry name" value="ABC transporter involved in vitamin B12 uptake, BtuC"/>
    <property type="match status" value="1"/>
</dbReference>